<dbReference type="Proteomes" id="UP000193622">
    <property type="component" value="Unassembled WGS sequence"/>
</dbReference>
<protein>
    <submittedName>
        <fullName evidence="2">General stress protein</fullName>
    </submittedName>
</protein>
<proteinExistence type="predicted"/>
<evidence type="ECO:0000259" key="1">
    <source>
        <dbReference type="Pfam" id="PF00248"/>
    </source>
</evidence>
<dbReference type="GO" id="GO:0005829">
    <property type="term" value="C:cytosol"/>
    <property type="evidence" value="ECO:0007669"/>
    <property type="project" value="TreeGrafter"/>
</dbReference>
<dbReference type="InterPro" id="IPR023210">
    <property type="entry name" value="NADP_OxRdtase_dom"/>
</dbReference>
<comment type="caution">
    <text evidence="2">The sequence shown here is derived from an EMBL/GenBank/DDBJ whole genome shotgun (WGS) entry which is preliminary data.</text>
</comment>
<dbReference type="GO" id="GO:0016491">
    <property type="term" value="F:oxidoreductase activity"/>
    <property type="evidence" value="ECO:0007669"/>
    <property type="project" value="InterPro"/>
</dbReference>
<dbReference type="AlphaFoldDB" id="A0A1X1WN02"/>
<dbReference type="EMBL" id="LQPC01000030">
    <property type="protein sequence ID" value="ORV87987.1"/>
    <property type="molecule type" value="Genomic_DNA"/>
</dbReference>
<dbReference type="Gene3D" id="3.20.20.100">
    <property type="entry name" value="NADP-dependent oxidoreductase domain"/>
    <property type="match status" value="1"/>
</dbReference>
<organism evidence="2 3">
    <name type="scientific">Mycolicibacterium iranicum</name>
    <name type="common">Mycobacterium iranicum</name>
    <dbReference type="NCBI Taxonomy" id="912594"/>
    <lineage>
        <taxon>Bacteria</taxon>
        <taxon>Bacillati</taxon>
        <taxon>Actinomycetota</taxon>
        <taxon>Actinomycetes</taxon>
        <taxon>Mycobacteriales</taxon>
        <taxon>Mycobacteriaceae</taxon>
        <taxon>Mycolicibacterium</taxon>
    </lineage>
</organism>
<evidence type="ECO:0000313" key="2">
    <source>
        <dbReference type="EMBL" id="ORV87987.1"/>
    </source>
</evidence>
<dbReference type="InterPro" id="IPR036812">
    <property type="entry name" value="NAD(P)_OxRdtase_dom_sf"/>
</dbReference>
<evidence type="ECO:0000313" key="3">
    <source>
        <dbReference type="Proteomes" id="UP000193622"/>
    </source>
</evidence>
<feature type="domain" description="NADP-dependent oxidoreductase" evidence="1">
    <location>
        <begin position="7"/>
        <end position="179"/>
    </location>
</feature>
<dbReference type="PANTHER" id="PTHR42686:SF1">
    <property type="entry name" value="GH17980P-RELATED"/>
    <property type="match status" value="1"/>
</dbReference>
<dbReference type="PANTHER" id="PTHR42686">
    <property type="entry name" value="GH17980P-RELATED"/>
    <property type="match status" value="1"/>
</dbReference>
<dbReference type="Pfam" id="PF00248">
    <property type="entry name" value="Aldo_ket_red"/>
    <property type="match status" value="1"/>
</dbReference>
<dbReference type="InterPro" id="IPR020471">
    <property type="entry name" value="AKR"/>
</dbReference>
<accession>A0A1X1WN02</accession>
<dbReference type="RefSeq" id="WP_085175438.1">
    <property type="nucleotide sequence ID" value="NZ_LQPC01000030.1"/>
</dbReference>
<dbReference type="SUPFAM" id="SSF51430">
    <property type="entry name" value="NAD(P)-linked oxidoreductase"/>
    <property type="match status" value="1"/>
</dbReference>
<gene>
    <name evidence="2" type="ORF">AWC12_15405</name>
</gene>
<sequence length="314" mass="33852">MSVSAVGFGCGGLMQSPSRKERMAVLGSAIDSGMTHFDTARMYGLGMAEAELGAFLRMRTVDRSSVTIATKFGIDVGGIVQGLARFQAPARALLRKVPALRAAVKGRQKPTVDTTRVYDAATASRSLDQSLTALGVDYVDILFVHGPQPSDIVAADELRQFFESAHEKGKIRAWGVSQDEGLDMNFAELFAPVGVDQLRSDLLHPPPRSADITFGVLDRPHRMLSAALKADSRLTARWRDALQLDPLAPGVLAKLILGSAAGATESRAILYSTTKPERIGEAAQAVSSPYDAQTLAQFRGLAEEFRRERRDPAV</sequence>
<name>A0A1X1WN02_MYCIR</name>
<reference evidence="2 3" key="1">
    <citation type="submission" date="2016-01" db="EMBL/GenBank/DDBJ databases">
        <title>The new phylogeny of the genus Mycobacterium.</title>
        <authorList>
            <person name="Tarcisio F."/>
            <person name="Conor M."/>
            <person name="Antonella G."/>
            <person name="Elisabetta G."/>
            <person name="Giulia F.S."/>
            <person name="Sara T."/>
            <person name="Anna F."/>
            <person name="Clotilde B."/>
            <person name="Roberto B."/>
            <person name="Veronica D.S."/>
            <person name="Fabio R."/>
            <person name="Monica P."/>
            <person name="Olivier J."/>
            <person name="Enrico T."/>
            <person name="Nicola S."/>
        </authorList>
    </citation>
    <scope>NUCLEOTIDE SEQUENCE [LARGE SCALE GENOMIC DNA]</scope>
    <source>
        <strain evidence="2 3">DSM 45541</strain>
    </source>
</reference>